<dbReference type="PATRIC" id="fig|1293598.4.peg.1474"/>
<dbReference type="PANTHER" id="PTHR45586:SF15">
    <property type="entry name" value="TPR REPEAT-CONTAINING PROTEIN YPIA"/>
    <property type="match status" value="1"/>
</dbReference>
<dbReference type="SMART" id="SM00028">
    <property type="entry name" value="TPR"/>
    <property type="match status" value="6"/>
</dbReference>
<proteinExistence type="predicted"/>
<dbReference type="InterPro" id="IPR011990">
    <property type="entry name" value="TPR-like_helical_dom_sf"/>
</dbReference>
<dbReference type="Gene3D" id="1.25.40.10">
    <property type="entry name" value="Tetratricopeptide repeat domain"/>
    <property type="match status" value="2"/>
</dbReference>
<evidence type="ECO:0000313" key="3">
    <source>
        <dbReference type="EMBL" id="KRO18278.1"/>
    </source>
</evidence>
<comment type="caution">
    <text evidence="3">The sequence shown here is derived from an EMBL/GenBank/DDBJ whole genome shotgun (WGS) entry which is preliminary data.</text>
</comment>
<accession>A0A0R2MXT6</accession>
<evidence type="ECO:0000256" key="2">
    <source>
        <dbReference type="ARBA" id="ARBA00022803"/>
    </source>
</evidence>
<dbReference type="InterPro" id="IPR051012">
    <property type="entry name" value="CellSynth/LPSAsmb/PSIAsmb"/>
</dbReference>
<reference evidence="3 4" key="1">
    <citation type="journal article" date="2015" name="Genome Announc.">
        <title>Expanding the biotechnology potential of lactobacilli through comparative genomics of 213 strains and associated genera.</title>
        <authorList>
            <person name="Sun Z."/>
            <person name="Harris H.M."/>
            <person name="McCann A."/>
            <person name="Guo C."/>
            <person name="Argimon S."/>
            <person name="Zhang W."/>
            <person name="Yang X."/>
            <person name="Jeffery I.B."/>
            <person name="Cooney J.C."/>
            <person name="Kagawa T.F."/>
            <person name="Liu W."/>
            <person name="Song Y."/>
            <person name="Salvetti E."/>
            <person name="Wrobel A."/>
            <person name="Rasinkangas P."/>
            <person name="Parkhill J."/>
            <person name="Rea M.C."/>
            <person name="O'Sullivan O."/>
            <person name="Ritari J."/>
            <person name="Douillard F.P."/>
            <person name="Paul Ross R."/>
            <person name="Yang R."/>
            <person name="Briner A.E."/>
            <person name="Felis G.E."/>
            <person name="de Vos W.M."/>
            <person name="Barrangou R."/>
            <person name="Klaenhammer T.R."/>
            <person name="Caufield P.W."/>
            <person name="Cui Y."/>
            <person name="Zhang H."/>
            <person name="O'Toole P.W."/>
        </authorList>
    </citation>
    <scope>NUCLEOTIDE SEQUENCE [LARGE SCALE GENOMIC DNA]</scope>
    <source>
        <strain evidence="3 4">DSM 24301</strain>
    </source>
</reference>
<evidence type="ECO:0000313" key="4">
    <source>
        <dbReference type="Proteomes" id="UP000050969"/>
    </source>
</evidence>
<evidence type="ECO:0000256" key="1">
    <source>
        <dbReference type="ARBA" id="ARBA00022737"/>
    </source>
</evidence>
<dbReference type="Proteomes" id="UP000050969">
    <property type="component" value="Unassembled WGS sequence"/>
</dbReference>
<dbReference type="RefSeq" id="WP_054776455.1">
    <property type="nucleotide sequence ID" value="NZ_BBBX01000001.1"/>
</dbReference>
<protein>
    <submittedName>
        <fullName evidence="3">TPR repeat-containing protein</fullName>
    </submittedName>
</protein>
<organism evidence="3 4">
    <name type="scientific">Lacticaseibacillus saniviri JCM 17471 = DSM 24301</name>
    <dbReference type="NCBI Taxonomy" id="1293598"/>
    <lineage>
        <taxon>Bacteria</taxon>
        <taxon>Bacillati</taxon>
        <taxon>Bacillota</taxon>
        <taxon>Bacilli</taxon>
        <taxon>Lactobacillales</taxon>
        <taxon>Lactobacillaceae</taxon>
        <taxon>Lacticaseibacillus</taxon>
    </lineage>
</organism>
<sequence>MSYSEQMLDALDQQDVDRAKELFKSVLEYDDDETKYNLAGELYALGFLGQAKRLYQELLGKYPDQDDIATVLADIAVSDGDTDAALNYLNGISPDSDAYLESLVTAADVYQTLGLYEVSEQKLQTAARLAPDESVISFALGELYYAWGNYPAAQRAYQQVLGLGVEELAQVDVRARLASSVAQQGQYEEAIDLYEQIGLDKLDLLNQFQLGGLYLQVANYRDAITAFEAVIERDKTFASAYLPLATAQEKDHQEAAALTMVQEGVMVDDTNEDLFALGADLAIKEQDNDLAELYLQKALTIDPDNTTNQLAWSNFLLLNERDDENLAFLDDLLETADVDPQIYWNLAKSEARLEMDDQAREHYLLAFNQLQEQPDFLRDIIDFFQETGAMAELKAALTRYLALVPDDLEMQERLDRLAE</sequence>
<name>A0A0R2MXT6_9LACO</name>
<dbReference type="OrthoDB" id="2080803at2"/>
<gene>
    <name evidence="3" type="ORF">IV56_GL001409</name>
</gene>
<dbReference type="Pfam" id="PF25058">
    <property type="entry name" value="ARM_TT21"/>
    <property type="match status" value="1"/>
</dbReference>
<keyword evidence="2" id="KW-0802">TPR repeat</keyword>
<dbReference type="PANTHER" id="PTHR45586">
    <property type="entry name" value="TPR REPEAT-CONTAINING PROTEIN PA4667"/>
    <property type="match status" value="1"/>
</dbReference>
<dbReference type="SUPFAM" id="SSF48452">
    <property type="entry name" value="TPR-like"/>
    <property type="match status" value="2"/>
</dbReference>
<dbReference type="InterPro" id="IPR019734">
    <property type="entry name" value="TPR_rpt"/>
</dbReference>
<dbReference type="Pfam" id="PF13432">
    <property type="entry name" value="TPR_16"/>
    <property type="match status" value="1"/>
</dbReference>
<keyword evidence="1" id="KW-0677">Repeat</keyword>
<dbReference type="Pfam" id="PF13181">
    <property type="entry name" value="TPR_8"/>
    <property type="match status" value="1"/>
</dbReference>
<dbReference type="EMBL" id="JQCE01000005">
    <property type="protein sequence ID" value="KRO18278.1"/>
    <property type="molecule type" value="Genomic_DNA"/>
</dbReference>
<dbReference type="STRING" id="1293598.IV56_GL001409"/>
<keyword evidence="4" id="KW-1185">Reference proteome</keyword>
<dbReference type="AlphaFoldDB" id="A0A0R2MXT6"/>